<dbReference type="Pfam" id="PF11578">
    <property type="entry name" value="DUF3237"/>
    <property type="match status" value="1"/>
</dbReference>
<dbReference type="Gene3D" id="2.40.160.20">
    <property type="match status" value="1"/>
</dbReference>
<accession>A0A0Y0Q160</accession>
<dbReference type="PANTHER" id="PTHR37315">
    <property type="entry name" value="UPF0311 PROTEIN BLR7842"/>
    <property type="match status" value="1"/>
</dbReference>
<dbReference type="Proteomes" id="UP000058305">
    <property type="component" value="Chromosome"/>
</dbReference>
<keyword evidence="3" id="KW-1185">Reference proteome</keyword>
<dbReference type="RefSeq" id="WP_067230386.1">
    <property type="nucleotide sequence ID" value="NZ_CP014145.1"/>
</dbReference>
<name>A0A0Y0Q160_9MICO</name>
<dbReference type="InterPro" id="IPR020915">
    <property type="entry name" value="UPF0311"/>
</dbReference>
<comment type="similarity">
    <text evidence="1">Belongs to the UPF0311 family.</text>
</comment>
<dbReference type="EMBL" id="CP014145">
    <property type="protein sequence ID" value="AMB59803.1"/>
    <property type="molecule type" value="Genomic_DNA"/>
</dbReference>
<evidence type="ECO:0000313" key="3">
    <source>
        <dbReference type="Proteomes" id="UP000058305"/>
    </source>
</evidence>
<reference evidence="3" key="2">
    <citation type="submission" date="2016-01" db="EMBL/GenBank/DDBJ databases">
        <title>First complete genome sequence of a species in the genus Microterricola, an extremophilic cold active enzyme producing strain ERGS5:02 isolated from Sikkim Himalaya.</title>
        <authorList>
            <person name="Kumar R."/>
            <person name="Singh D."/>
            <person name="Swarnkar M.K."/>
        </authorList>
    </citation>
    <scope>NUCLEOTIDE SEQUENCE [LARGE SCALE GENOMIC DNA]</scope>
    <source>
        <strain evidence="3">ERGS5:02</strain>
    </source>
</reference>
<dbReference type="HAMAP" id="MF_00775">
    <property type="entry name" value="UPF0311"/>
    <property type="match status" value="1"/>
</dbReference>
<sequence length="158" mass="17857">MMPLPHPLPQPELEFVFEVRVTIDEAMRIGRSADEQLHFTPITGGTVSGPRLNGEVLAGGGDWLVERGDTCQLEARYLLRADDGAVIDILNRGYYRATPELEARMEAGEQVDERLYYYRTAPVFQTDAPAHRWLAENQFLGMARDDGGDVCIRFFLVR</sequence>
<dbReference type="PANTHER" id="PTHR37315:SF1">
    <property type="entry name" value="UPF0311 PROTEIN BLR7842"/>
    <property type="match status" value="1"/>
</dbReference>
<proteinExistence type="inferred from homology"/>
<gene>
    <name evidence="2" type="ORF">AWU67_14090</name>
</gene>
<reference evidence="2 3" key="1">
    <citation type="journal article" date="2016" name="J. Biotechnol.">
        <title>First complete genome sequence of a species in the genus Microterricola, an extremophilic cold active enzyme producing bacterial strain ERGS5:02 isolated from Sikkim Himalaya.</title>
        <authorList>
            <person name="Himanshu"/>
            <person name="Swarnkar M.K."/>
            <person name="Singh D."/>
            <person name="Kumar R."/>
        </authorList>
    </citation>
    <scope>NUCLEOTIDE SEQUENCE [LARGE SCALE GENOMIC DNA]</scope>
    <source>
        <strain evidence="2 3">ERGS5:02</strain>
    </source>
</reference>
<protein>
    <recommendedName>
        <fullName evidence="1">UPF0311 protein AWU67_14090</fullName>
    </recommendedName>
</protein>
<evidence type="ECO:0000256" key="1">
    <source>
        <dbReference type="HAMAP-Rule" id="MF_00775"/>
    </source>
</evidence>
<dbReference type="OrthoDB" id="3368702at2"/>
<dbReference type="AlphaFoldDB" id="A0A0Y0Q160"/>
<dbReference type="KEGG" id="mvd:AWU67_14090"/>
<organism evidence="2 3">
    <name type="scientific">Microterricola viridarii</name>
    <dbReference type="NCBI Taxonomy" id="412690"/>
    <lineage>
        <taxon>Bacteria</taxon>
        <taxon>Bacillati</taxon>
        <taxon>Actinomycetota</taxon>
        <taxon>Actinomycetes</taxon>
        <taxon>Micrococcales</taxon>
        <taxon>Microbacteriaceae</taxon>
        <taxon>Microterricola</taxon>
    </lineage>
</organism>
<evidence type="ECO:0000313" key="2">
    <source>
        <dbReference type="EMBL" id="AMB59803.1"/>
    </source>
</evidence>